<protein>
    <submittedName>
        <fullName evidence="1">Uncharacterized protein</fullName>
    </submittedName>
</protein>
<keyword evidence="2" id="KW-1185">Reference proteome</keyword>
<evidence type="ECO:0000313" key="1">
    <source>
        <dbReference type="EMBL" id="KAJ2996335.1"/>
    </source>
</evidence>
<organism evidence="1 2">
    <name type="scientific">Xylaria curta</name>
    <dbReference type="NCBI Taxonomy" id="42375"/>
    <lineage>
        <taxon>Eukaryota</taxon>
        <taxon>Fungi</taxon>
        <taxon>Dikarya</taxon>
        <taxon>Ascomycota</taxon>
        <taxon>Pezizomycotina</taxon>
        <taxon>Sordariomycetes</taxon>
        <taxon>Xylariomycetidae</taxon>
        <taxon>Xylariales</taxon>
        <taxon>Xylariaceae</taxon>
        <taxon>Xylaria</taxon>
    </lineage>
</organism>
<dbReference type="EMBL" id="JAPDGR010000099">
    <property type="protein sequence ID" value="KAJ2996335.1"/>
    <property type="molecule type" value="Genomic_DNA"/>
</dbReference>
<dbReference type="Proteomes" id="UP001143856">
    <property type="component" value="Unassembled WGS sequence"/>
</dbReference>
<evidence type="ECO:0000313" key="2">
    <source>
        <dbReference type="Proteomes" id="UP001143856"/>
    </source>
</evidence>
<sequence length="580" mass="65797">MAVTPPCLWAASWAGLFASGFPGTILVVAYHLIIIAVLNYTISLIRYHRAQKAVTQGDCRLPPHYPSFIPYFGPLFQLWWNHGKFMRGLSSYRGRLTSNRVTLMGQTYYSFQEPDTIEKLFKQSTLSSSIDMYGFVNSYLLGTSKTTMALYKADNSGPFPQPHPNSNVLPHNRIDWITHHSTSRGLVGPGLQPTTSRFAKELRRRLQDLSITEEWTEMSDFAQFYREIIGASALQSIVGPTMLRLHPTFVKDIFKFDSIFPTFALGLPYFMMPKSYRFRDSLVAQFKNWYRFAREHFDPSHIYDDGDGDPYWGSAMMRDRQNSILGIDGHDDEALARVDLGLIWATIGNVVLSAMFSAFHIFKDTDLLDRVRQDLHKYLGQSNVFDADPPRLAKEMPLLSSIYAETLRLYIKVYSVYSSPHEDVELGKWRLPKGALAILNSEPSHMNSNFWNTKNGEHPVESFWSDRFLVDPSDPDSGPVSPSLRKPSTKLDKQTGKGPIFSTEGCEGAWIPYGGGYSMCPGRFLARNIIILTSAVITSEYDVELGDSSPEFTRKRYGMGVEDLKKALPFRIRKRASAQE</sequence>
<reference evidence="1" key="1">
    <citation type="submission" date="2022-10" db="EMBL/GenBank/DDBJ databases">
        <title>Genome Sequence of Xylaria curta.</title>
        <authorList>
            <person name="Buettner E."/>
        </authorList>
    </citation>
    <scope>NUCLEOTIDE SEQUENCE</scope>
    <source>
        <strain evidence="1">Babe10</strain>
    </source>
</reference>
<accession>A0ACC1PNX7</accession>
<gene>
    <name evidence="1" type="ORF">NUW58_g1007</name>
</gene>
<proteinExistence type="predicted"/>
<name>A0ACC1PNX7_9PEZI</name>
<comment type="caution">
    <text evidence="1">The sequence shown here is derived from an EMBL/GenBank/DDBJ whole genome shotgun (WGS) entry which is preliminary data.</text>
</comment>